<comment type="caution">
    <text evidence="2">The sequence shown here is derived from an EMBL/GenBank/DDBJ whole genome shotgun (WGS) entry which is preliminary data.</text>
</comment>
<name>A0A418XRD3_9BURK</name>
<keyword evidence="3" id="KW-1185">Reference proteome</keyword>
<feature type="transmembrane region" description="Helical" evidence="1">
    <location>
        <begin position="67"/>
        <end position="87"/>
    </location>
</feature>
<gene>
    <name evidence="2" type="ORF">D3872_14545</name>
</gene>
<reference evidence="2 3" key="1">
    <citation type="submission" date="2018-09" db="EMBL/GenBank/DDBJ databases">
        <authorList>
            <person name="Zhu H."/>
        </authorList>
    </citation>
    <scope>NUCLEOTIDE SEQUENCE [LARGE SCALE GENOMIC DNA]</scope>
    <source>
        <strain evidence="2 3">K1S02-61</strain>
    </source>
</reference>
<proteinExistence type="predicted"/>
<feature type="non-terminal residue" evidence="2">
    <location>
        <position position="100"/>
    </location>
</feature>
<dbReference type="EMBL" id="QYUP01000120">
    <property type="protein sequence ID" value="RJG15098.1"/>
    <property type="molecule type" value="Genomic_DNA"/>
</dbReference>
<accession>A0A418XRD3</accession>
<protein>
    <submittedName>
        <fullName evidence="2">DUF3488 domain-containing protein</fullName>
    </submittedName>
</protein>
<dbReference type="AlphaFoldDB" id="A0A418XRD3"/>
<dbReference type="Proteomes" id="UP000284006">
    <property type="component" value="Unassembled WGS sequence"/>
</dbReference>
<organism evidence="2 3">
    <name type="scientific">Massilia cavernae</name>
    <dbReference type="NCBI Taxonomy" id="2320864"/>
    <lineage>
        <taxon>Bacteria</taxon>
        <taxon>Pseudomonadati</taxon>
        <taxon>Pseudomonadota</taxon>
        <taxon>Betaproteobacteria</taxon>
        <taxon>Burkholderiales</taxon>
        <taxon>Oxalobacteraceae</taxon>
        <taxon>Telluria group</taxon>
        <taxon>Massilia</taxon>
    </lineage>
</organism>
<sequence>MSRPLSALALKLTRDKSDTLLLLGAALMVLAPHALHLPAWVSLACGATLLWRATLTFRGTRMPPGLLLLPLSLAAMGGVFATFHTVLGRDAGVAMLVLLV</sequence>
<keyword evidence="1" id="KW-0812">Transmembrane</keyword>
<evidence type="ECO:0000313" key="3">
    <source>
        <dbReference type="Proteomes" id="UP000284006"/>
    </source>
</evidence>
<evidence type="ECO:0000256" key="1">
    <source>
        <dbReference type="SAM" id="Phobius"/>
    </source>
</evidence>
<keyword evidence="1" id="KW-1133">Transmembrane helix</keyword>
<keyword evidence="1" id="KW-0472">Membrane</keyword>
<evidence type="ECO:0000313" key="2">
    <source>
        <dbReference type="EMBL" id="RJG15098.1"/>
    </source>
</evidence>